<evidence type="ECO:0000256" key="6">
    <source>
        <dbReference type="RuleBase" id="RU003476"/>
    </source>
</evidence>
<dbReference type="GO" id="GO:0004081">
    <property type="term" value="F:bis(5'-nucleosyl)-tetraphosphatase (asymmetrical) activity"/>
    <property type="evidence" value="ECO:0007669"/>
    <property type="project" value="TreeGrafter"/>
</dbReference>
<evidence type="ECO:0000313" key="11">
    <source>
        <dbReference type="Proteomes" id="UP000216316"/>
    </source>
</evidence>
<evidence type="ECO:0000256" key="5">
    <source>
        <dbReference type="ARBA" id="ARBA00032644"/>
    </source>
</evidence>
<dbReference type="PROSITE" id="PS00893">
    <property type="entry name" value="NUDIX_BOX"/>
    <property type="match status" value="1"/>
</dbReference>
<dbReference type="InterPro" id="IPR000086">
    <property type="entry name" value="NUDIX_hydrolase_dom"/>
</dbReference>
<evidence type="ECO:0000256" key="4">
    <source>
        <dbReference type="ARBA" id="ARBA00022801"/>
    </source>
</evidence>
<keyword evidence="11" id="KW-1185">Reference proteome</keyword>
<organism evidence="9 10">
    <name type="scientific">Lactobacillus taiwanensis</name>
    <dbReference type="NCBI Taxonomy" id="508451"/>
    <lineage>
        <taxon>Bacteria</taxon>
        <taxon>Bacillati</taxon>
        <taxon>Bacillota</taxon>
        <taxon>Bacilli</taxon>
        <taxon>Lactobacillales</taxon>
        <taxon>Lactobacillaceae</taxon>
        <taxon>Lactobacillus</taxon>
    </lineage>
</organism>
<evidence type="ECO:0000313" key="10">
    <source>
        <dbReference type="Proteomes" id="UP000215828"/>
    </source>
</evidence>
<reference evidence="8 11" key="2">
    <citation type="submission" date="2017-05" db="EMBL/GenBank/DDBJ databases">
        <authorList>
            <person name="Lin X.B."/>
            <person name="Stothard P."/>
            <person name="Tasseva G."/>
            <person name="Walter J."/>
        </authorList>
    </citation>
    <scope>NUCLEOTIDE SEQUENCE [LARGE SCALE GENOMIC DNA]</scope>
    <source>
        <strain evidence="8 11">609u</strain>
    </source>
</reference>
<dbReference type="GO" id="GO:0006167">
    <property type="term" value="P:AMP biosynthetic process"/>
    <property type="evidence" value="ECO:0007669"/>
    <property type="project" value="TreeGrafter"/>
</dbReference>
<accession>A0A256LIW4</accession>
<dbReference type="GO" id="GO:0000166">
    <property type="term" value="F:nucleotide binding"/>
    <property type="evidence" value="ECO:0007669"/>
    <property type="project" value="UniProtKB-KW"/>
</dbReference>
<proteinExistence type="inferred from homology"/>
<dbReference type="InterPro" id="IPR020084">
    <property type="entry name" value="NUDIX_hydrolase_CS"/>
</dbReference>
<evidence type="ECO:0000313" key="9">
    <source>
        <dbReference type="EMBL" id="OYR93123.1"/>
    </source>
</evidence>
<protein>
    <recommendedName>
        <fullName evidence="2">Bis(5'-nucleosyl)-tetraphosphatase [asymmetrical]</fullName>
    </recommendedName>
    <alternativeName>
        <fullName evidence="5">Diadenosine 5',5'''-P1,P4-tetraphosphate asymmetrical hydrolase</fullName>
    </alternativeName>
</protein>
<evidence type="ECO:0000313" key="8">
    <source>
        <dbReference type="EMBL" id="OYR87006.1"/>
    </source>
</evidence>
<dbReference type="PRINTS" id="PR00502">
    <property type="entry name" value="NUDIXFAMILY"/>
</dbReference>
<reference evidence="9 10" key="1">
    <citation type="submission" date="2017-04" db="EMBL/GenBank/DDBJ databases">
        <authorList>
            <person name="Afonso C.L."/>
            <person name="Miller P.J."/>
            <person name="Scott M.A."/>
            <person name="Spackman E."/>
            <person name="Goraichik I."/>
            <person name="Dimitrov K.M."/>
            <person name="Suarez D.L."/>
            <person name="Swayne D.E."/>
        </authorList>
    </citation>
    <scope>NUCLEOTIDE SEQUENCE [LARGE SCALE GENOMIC DNA]</scope>
    <source>
        <strain evidence="9 10">609q</strain>
    </source>
</reference>
<dbReference type="InterPro" id="IPR051325">
    <property type="entry name" value="Nudix_hydrolase_domain"/>
</dbReference>
<dbReference type="InterPro" id="IPR003565">
    <property type="entry name" value="Tetra_PHTase"/>
</dbReference>
<dbReference type="CDD" id="cd03428">
    <property type="entry name" value="NUDIX_Ap4A_Nudt2"/>
    <property type="match status" value="1"/>
</dbReference>
<keyword evidence="3" id="KW-0547">Nucleotide-binding</keyword>
<dbReference type="PANTHER" id="PTHR21340">
    <property type="entry name" value="DIADENOSINE 5,5-P1,P4-TETRAPHOSPHATE PYROPHOSPHOHYDROLASE MUTT"/>
    <property type="match status" value="1"/>
</dbReference>
<comment type="caution">
    <text evidence="9">The sequence shown here is derived from an EMBL/GenBank/DDBJ whole genome shotgun (WGS) entry which is preliminary data.</text>
</comment>
<dbReference type="SUPFAM" id="SSF55811">
    <property type="entry name" value="Nudix"/>
    <property type="match status" value="1"/>
</dbReference>
<evidence type="ECO:0000259" key="7">
    <source>
        <dbReference type="PROSITE" id="PS51462"/>
    </source>
</evidence>
<dbReference type="EMBL" id="NGNV01000062">
    <property type="protein sequence ID" value="OYR87006.1"/>
    <property type="molecule type" value="Genomic_DNA"/>
</dbReference>
<evidence type="ECO:0000256" key="2">
    <source>
        <dbReference type="ARBA" id="ARBA00018911"/>
    </source>
</evidence>
<keyword evidence="4 6" id="KW-0378">Hydrolase</keyword>
<dbReference type="Pfam" id="PF00293">
    <property type="entry name" value="NUDIX"/>
    <property type="match status" value="1"/>
</dbReference>
<dbReference type="RefSeq" id="WP_014567148.1">
    <property type="nucleotide sequence ID" value="NZ_CAOXJC010000006.1"/>
</dbReference>
<sequence>MKHEHSAGAIIWRKKNNEIQYLLIQSQPYKQFKSAWAFSKGHLEAGETAQEAAKREIFEEVGLKPEFNFDFSKSYSYQVTSEIEKTVTLFLAKYNPHQEIKRQESEIRQTAWLNYEDAQKRIREQNFKEFSFEDLSFILEKANDYLNGY</sequence>
<gene>
    <name evidence="8" type="ORF">CBF53_09850</name>
    <name evidence="9" type="ORF">CBF70_01655</name>
</gene>
<dbReference type="Gene3D" id="3.90.79.10">
    <property type="entry name" value="Nucleoside Triphosphate Pyrophosphohydrolase"/>
    <property type="match status" value="1"/>
</dbReference>
<dbReference type="PROSITE" id="PS51462">
    <property type="entry name" value="NUDIX"/>
    <property type="match status" value="1"/>
</dbReference>
<name>A0A256LIW4_9LACO</name>
<dbReference type="Proteomes" id="UP000216316">
    <property type="component" value="Unassembled WGS sequence"/>
</dbReference>
<dbReference type="GO" id="GO:0006754">
    <property type="term" value="P:ATP biosynthetic process"/>
    <property type="evidence" value="ECO:0007669"/>
    <property type="project" value="TreeGrafter"/>
</dbReference>
<reference evidence="10 11" key="3">
    <citation type="submission" date="2017-09" db="EMBL/GenBank/DDBJ databases">
        <title>Tripartite evolution among Lactobacillus johnsonii, Lactobacillus taiwanensis, Lactobacillus reuteri and their rodent host.</title>
        <authorList>
            <person name="Wang T."/>
            <person name="Knowles S."/>
            <person name="Cheng C."/>
        </authorList>
    </citation>
    <scope>NUCLEOTIDE SEQUENCE [LARGE SCALE GENOMIC DNA]</scope>
    <source>
        <strain evidence="9 10">609q</strain>
        <strain evidence="8 11">609u</strain>
    </source>
</reference>
<comment type="similarity">
    <text evidence="1 6">Belongs to the Nudix hydrolase family.</text>
</comment>
<dbReference type="InterPro" id="IPR015797">
    <property type="entry name" value="NUDIX_hydrolase-like_dom_sf"/>
</dbReference>
<evidence type="ECO:0000256" key="3">
    <source>
        <dbReference type="ARBA" id="ARBA00022741"/>
    </source>
</evidence>
<evidence type="ECO:0000256" key="1">
    <source>
        <dbReference type="ARBA" id="ARBA00005582"/>
    </source>
</evidence>
<dbReference type="PANTHER" id="PTHR21340:SF0">
    <property type="entry name" value="BIS(5'-NUCLEOSYL)-TETRAPHOSPHATASE [ASYMMETRICAL]"/>
    <property type="match status" value="1"/>
</dbReference>
<feature type="domain" description="Nudix hydrolase" evidence="7">
    <location>
        <begin position="2"/>
        <end position="137"/>
    </location>
</feature>
<dbReference type="InterPro" id="IPR020476">
    <property type="entry name" value="Nudix_hydrolase"/>
</dbReference>
<dbReference type="Proteomes" id="UP000215828">
    <property type="component" value="Unassembled WGS sequence"/>
</dbReference>
<dbReference type="AlphaFoldDB" id="A0A256LIW4"/>
<dbReference type="EMBL" id="NGNX01000004">
    <property type="protein sequence ID" value="OYR93123.1"/>
    <property type="molecule type" value="Genomic_DNA"/>
</dbReference>